<organism evidence="5 6">
    <name type="scientific">Nitrolancea hollandica Lb</name>
    <dbReference type="NCBI Taxonomy" id="1129897"/>
    <lineage>
        <taxon>Bacteria</taxon>
        <taxon>Pseudomonadati</taxon>
        <taxon>Thermomicrobiota</taxon>
        <taxon>Thermomicrobia</taxon>
        <taxon>Sphaerobacterales</taxon>
        <taxon>Sphaerobacterineae</taxon>
        <taxon>Sphaerobacteraceae</taxon>
        <taxon>Nitrolancea</taxon>
    </lineage>
</organism>
<accession>I4EGH4</accession>
<protein>
    <recommendedName>
        <fullName evidence="3">3-isopropylmalate dehydratase small subunit</fullName>
        <ecNumber evidence="3">4.2.1.33</ecNumber>
    </recommendedName>
    <alternativeName>
        <fullName evidence="3">Alpha-IPM isomerase</fullName>
        <shortName evidence="3">IPMI</shortName>
    </alternativeName>
    <alternativeName>
        <fullName evidence="3">Isopropylmalate isomerase</fullName>
    </alternativeName>
</protein>
<keyword evidence="6" id="KW-1185">Reference proteome</keyword>
<comment type="similarity">
    <text evidence="1 3">Belongs to the LeuD family. LeuD type 2 subfamily.</text>
</comment>
<keyword evidence="3" id="KW-0028">Amino-acid biosynthesis</keyword>
<dbReference type="UniPathway" id="UPA00048">
    <property type="reaction ID" value="UER00071"/>
</dbReference>
<evidence type="ECO:0000256" key="2">
    <source>
        <dbReference type="ARBA" id="ARBA00023239"/>
    </source>
</evidence>
<keyword evidence="3" id="KW-0432">Leucine biosynthesis</keyword>
<comment type="caution">
    <text evidence="5">The sequence shown here is derived from an EMBL/GenBank/DDBJ whole genome shotgun (WGS) entry which is preliminary data.</text>
</comment>
<feature type="domain" description="Aconitase A/isopropylmalate dehydratase small subunit swivel" evidence="4">
    <location>
        <begin position="28"/>
        <end position="110"/>
    </location>
</feature>
<evidence type="ECO:0000256" key="3">
    <source>
        <dbReference type="HAMAP-Rule" id="MF_01032"/>
    </source>
</evidence>
<gene>
    <name evidence="3 5" type="primary">leuD</name>
    <name evidence="5" type="ORF">NITHO_2710009</name>
</gene>
<name>I4EGH4_9BACT</name>
<comment type="subunit">
    <text evidence="3">Heterodimer of LeuC and LeuD.</text>
</comment>
<proteinExistence type="inferred from homology"/>
<dbReference type="InterPro" id="IPR050075">
    <property type="entry name" value="LeuD"/>
</dbReference>
<dbReference type="AlphaFoldDB" id="I4EGH4"/>
<dbReference type="NCBIfam" id="TIGR02087">
    <property type="entry name" value="LEUD_arch"/>
    <property type="match status" value="1"/>
</dbReference>
<dbReference type="Gene3D" id="3.20.19.10">
    <property type="entry name" value="Aconitase, domain 4"/>
    <property type="match status" value="1"/>
</dbReference>
<dbReference type="SUPFAM" id="SSF52016">
    <property type="entry name" value="LeuD/IlvD-like"/>
    <property type="match status" value="1"/>
</dbReference>
<evidence type="ECO:0000259" key="4">
    <source>
        <dbReference type="Pfam" id="PF00694"/>
    </source>
</evidence>
<dbReference type="PANTHER" id="PTHR43345">
    <property type="entry name" value="3-ISOPROPYLMALATE DEHYDRATASE SMALL SUBUNIT 2-RELATED-RELATED"/>
    <property type="match status" value="1"/>
</dbReference>
<comment type="pathway">
    <text evidence="3">Amino-acid biosynthesis; L-leucine biosynthesis; L-leucine from 3-methyl-2-oxobutanoate: step 2/4.</text>
</comment>
<dbReference type="PANTHER" id="PTHR43345:SF2">
    <property type="entry name" value="3-ISOPROPYLMALATE DEHYDRATASE SMALL SUBUNIT 1"/>
    <property type="match status" value="1"/>
</dbReference>
<dbReference type="EMBL" id="CAGS01000192">
    <property type="protein sequence ID" value="CCF83786.1"/>
    <property type="molecule type" value="Genomic_DNA"/>
</dbReference>
<comment type="catalytic activity">
    <reaction evidence="3">
        <text>(2R,3S)-3-isopropylmalate = (2S)-2-isopropylmalate</text>
        <dbReference type="Rhea" id="RHEA:32287"/>
        <dbReference type="ChEBI" id="CHEBI:1178"/>
        <dbReference type="ChEBI" id="CHEBI:35121"/>
        <dbReference type="EC" id="4.2.1.33"/>
    </reaction>
</comment>
<evidence type="ECO:0000256" key="1">
    <source>
        <dbReference type="ARBA" id="ARBA00009869"/>
    </source>
</evidence>
<dbReference type="InterPro" id="IPR000573">
    <property type="entry name" value="AconitaseA/IPMdHydase_ssu_swvl"/>
</dbReference>
<dbReference type="Pfam" id="PF00694">
    <property type="entry name" value="Aconitase_C"/>
    <property type="match status" value="1"/>
</dbReference>
<comment type="function">
    <text evidence="3">Catalyzes the isomerization between 2-isopropylmalate and 3-isopropylmalate, via the formation of 2-isopropylmaleate.</text>
</comment>
<dbReference type="HAMAP" id="MF_01032">
    <property type="entry name" value="LeuD_type2"/>
    <property type="match status" value="1"/>
</dbReference>
<evidence type="ECO:0000313" key="5">
    <source>
        <dbReference type="EMBL" id="CCF83786.1"/>
    </source>
</evidence>
<dbReference type="InterPro" id="IPR011827">
    <property type="entry name" value="LeuD_type2/HacB/DmdB"/>
</dbReference>
<sequence length="175" mass="18721">MENVVRGRVWKYGDDVNTDVIFPGKYTYTVRDEADMAKHALEDLDPSFASSVQPDDIIVGGRNWGCGSSREQAVTSIRRAGVKVIIAKSFARIYFRNAVNGGLLPIACPEAVDALQAGEVVEVDLIAHTITGKAGTFSFPPLSSSILRILEAGGLVPMLRRQLSEAGAAGQEGNS</sequence>
<evidence type="ECO:0000313" key="6">
    <source>
        <dbReference type="Proteomes" id="UP000004221"/>
    </source>
</evidence>
<keyword evidence="2 3" id="KW-0456">Lyase</keyword>
<keyword evidence="3" id="KW-0100">Branched-chain amino acid biosynthesis</keyword>
<dbReference type="EC" id="4.2.1.33" evidence="3"/>
<dbReference type="GO" id="GO:0003861">
    <property type="term" value="F:3-isopropylmalate dehydratase activity"/>
    <property type="evidence" value="ECO:0007669"/>
    <property type="project" value="UniProtKB-UniRule"/>
</dbReference>
<dbReference type="RefSeq" id="WP_008477399.1">
    <property type="nucleotide sequence ID" value="NZ_CAGS01000192.1"/>
</dbReference>
<dbReference type="InterPro" id="IPR015928">
    <property type="entry name" value="Aconitase/3IPM_dehydase_swvl"/>
</dbReference>
<dbReference type="OrthoDB" id="9777465at2"/>
<dbReference type="Proteomes" id="UP000004221">
    <property type="component" value="Unassembled WGS sequence"/>
</dbReference>
<reference evidence="5 6" key="1">
    <citation type="journal article" date="2012" name="ISME J.">
        <title>Nitrification expanded: discovery, physiology and genomics of a nitrite-oxidizing bacterium from the phylum Chloroflexi.</title>
        <authorList>
            <person name="Sorokin D.Y."/>
            <person name="Lucker S."/>
            <person name="Vejmelkova D."/>
            <person name="Kostrikina N.A."/>
            <person name="Kleerebezem R."/>
            <person name="Rijpstra W.I."/>
            <person name="Damste J.S."/>
            <person name="Le Paslier D."/>
            <person name="Muyzer G."/>
            <person name="Wagner M."/>
            <person name="van Loosdrecht M.C."/>
            <person name="Daims H."/>
        </authorList>
    </citation>
    <scope>NUCLEOTIDE SEQUENCE [LARGE SCALE GENOMIC DNA]</scope>
    <source>
        <strain evidence="6">none</strain>
    </source>
</reference>
<dbReference type="GO" id="GO:0009098">
    <property type="term" value="P:L-leucine biosynthetic process"/>
    <property type="evidence" value="ECO:0007669"/>
    <property type="project" value="UniProtKB-UniRule"/>
</dbReference>